<dbReference type="InterPro" id="IPR057244">
    <property type="entry name" value="GAIN_B"/>
</dbReference>
<dbReference type="InterPro" id="IPR001881">
    <property type="entry name" value="EGF-like_Ca-bd_dom"/>
</dbReference>
<evidence type="ECO:0000259" key="11">
    <source>
        <dbReference type="PROSITE" id="PS50026"/>
    </source>
</evidence>
<dbReference type="Gene3D" id="2.10.25.10">
    <property type="entry name" value="Laminin"/>
    <property type="match status" value="1"/>
</dbReference>
<evidence type="ECO:0000259" key="12">
    <source>
        <dbReference type="PROSITE" id="PS50221"/>
    </source>
</evidence>
<dbReference type="SMART" id="SM00179">
    <property type="entry name" value="EGF_CA"/>
    <property type="match status" value="1"/>
</dbReference>
<dbReference type="InterPro" id="IPR000742">
    <property type="entry name" value="EGF"/>
</dbReference>
<protein>
    <submittedName>
        <fullName evidence="13">Uncharacterized protein</fullName>
    </submittedName>
</protein>
<keyword evidence="2" id="KW-1003">Cell membrane</keyword>
<dbReference type="PROSITE" id="PS50221">
    <property type="entry name" value="GAIN_B"/>
    <property type="match status" value="1"/>
</dbReference>
<name>A0AAY5JXA5_ESOLU</name>
<keyword evidence="5 9" id="KW-1133">Transmembrane helix</keyword>
<dbReference type="GeneID" id="105021278"/>
<dbReference type="KEGG" id="els:105021278"/>
<dbReference type="GO" id="GO:0005509">
    <property type="term" value="F:calcium ion binding"/>
    <property type="evidence" value="ECO:0007669"/>
    <property type="project" value="InterPro"/>
</dbReference>
<keyword evidence="7" id="KW-1015">Disulfide bond</keyword>
<evidence type="ECO:0000256" key="8">
    <source>
        <dbReference type="PROSITE-ProRule" id="PRU00076"/>
    </source>
</evidence>
<feature type="domain" description="EGF-like" evidence="11">
    <location>
        <begin position="38"/>
        <end position="76"/>
    </location>
</feature>
<reference evidence="13" key="2">
    <citation type="submission" date="2025-08" db="UniProtKB">
        <authorList>
            <consortium name="Ensembl"/>
        </authorList>
    </citation>
    <scope>IDENTIFICATION</scope>
</reference>
<evidence type="ECO:0000256" key="4">
    <source>
        <dbReference type="ARBA" id="ARBA00022692"/>
    </source>
</evidence>
<evidence type="ECO:0000256" key="9">
    <source>
        <dbReference type="SAM" id="Phobius"/>
    </source>
</evidence>
<keyword evidence="14" id="KW-1185">Reference proteome</keyword>
<evidence type="ECO:0000256" key="6">
    <source>
        <dbReference type="ARBA" id="ARBA00023136"/>
    </source>
</evidence>
<evidence type="ECO:0000313" key="14">
    <source>
        <dbReference type="Proteomes" id="UP000265140"/>
    </source>
</evidence>
<evidence type="ECO:0000256" key="5">
    <source>
        <dbReference type="ARBA" id="ARBA00022989"/>
    </source>
</evidence>
<proteinExistence type="predicted"/>
<dbReference type="Proteomes" id="UP000265140">
    <property type="component" value="Chromosome 5"/>
</dbReference>
<evidence type="ECO:0000256" key="10">
    <source>
        <dbReference type="SAM" id="SignalP"/>
    </source>
</evidence>
<dbReference type="GO" id="GO:0004930">
    <property type="term" value="F:G protein-coupled receptor activity"/>
    <property type="evidence" value="ECO:0007669"/>
    <property type="project" value="TreeGrafter"/>
</dbReference>
<reference evidence="13 14" key="1">
    <citation type="submission" date="2020-02" db="EMBL/GenBank/DDBJ databases">
        <title>Esox lucius (northern pike) genome, fEsoLuc1, primary haplotype.</title>
        <authorList>
            <person name="Myers G."/>
            <person name="Karagic N."/>
            <person name="Meyer A."/>
            <person name="Pippel M."/>
            <person name="Reichard M."/>
            <person name="Winkler S."/>
            <person name="Tracey A."/>
            <person name="Sims Y."/>
            <person name="Howe K."/>
            <person name="Rhie A."/>
            <person name="Formenti G."/>
            <person name="Durbin R."/>
            <person name="Fedrigo O."/>
            <person name="Jarvis E.D."/>
        </authorList>
    </citation>
    <scope>NUCLEOTIDE SEQUENCE [LARGE SCALE GENOMIC DNA]</scope>
</reference>
<feature type="domain" description="GAIN-B" evidence="12">
    <location>
        <begin position="172"/>
        <end position="326"/>
    </location>
</feature>
<dbReference type="CDD" id="cd00054">
    <property type="entry name" value="EGF_CA"/>
    <property type="match status" value="1"/>
</dbReference>
<dbReference type="PROSITE" id="PS00010">
    <property type="entry name" value="ASX_HYDROXYL"/>
    <property type="match status" value="1"/>
</dbReference>
<dbReference type="GO" id="GO:0007189">
    <property type="term" value="P:adenylate cyclase-activating G protein-coupled receptor signaling pathway"/>
    <property type="evidence" value="ECO:0007669"/>
    <property type="project" value="TreeGrafter"/>
</dbReference>
<keyword evidence="3 8" id="KW-0245">EGF-like domain</keyword>
<evidence type="ECO:0000256" key="1">
    <source>
        <dbReference type="ARBA" id="ARBA00004651"/>
    </source>
</evidence>
<dbReference type="InterPro" id="IPR046338">
    <property type="entry name" value="GAIN_dom_sf"/>
</dbReference>
<dbReference type="SUPFAM" id="SSF57196">
    <property type="entry name" value="EGF/Laminin"/>
    <property type="match status" value="1"/>
</dbReference>
<dbReference type="PROSITE" id="PS01187">
    <property type="entry name" value="EGF_CA"/>
    <property type="match status" value="1"/>
</dbReference>
<dbReference type="PANTHER" id="PTHR12011">
    <property type="entry name" value="ADHESION G-PROTEIN COUPLED RECEPTOR"/>
    <property type="match status" value="1"/>
</dbReference>
<dbReference type="AlphaFoldDB" id="A0AAY5JXA5"/>
<dbReference type="Gene3D" id="2.60.220.50">
    <property type="match status" value="1"/>
</dbReference>
<dbReference type="InterPro" id="IPR049883">
    <property type="entry name" value="NOTCH1_EGF-like"/>
</dbReference>
<keyword evidence="6 9" id="KW-0472">Membrane</keyword>
<keyword evidence="10" id="KW-0732">Signal</keyword>
<dbReference type="GO" id="GO:0005886">
    <property type="term" value="C:plasma membrane"/>
    <property type="evidence" value="ECO:0007669"/>
    <property type="project" value="UniProtKB-SubCell"/>
</dbReference>
<feature type="chain" id="PRO_5044305758" evidence="10">
    <location>
        <begin position="18"/>
        <end position="386"/>
    </location>
</feature>
<sequence length="386" mass="42168">MKGHLLFWISGLYLAQASPFALCPAGYSIQNIGGGCYDTDECAADRGICGKWGICWNLEGSYMCQCPTGLTTSGSNQTQCPDVNCDQYITQSIPEQTLPGFNSIISVLRDNCLMLNKSGMTVATNETFTVLTNVTDSLQLLFSGVCGSSEVTTLLKATENLIRLMSPLLRDNVSRINTSHTEIEIVVIREKTPPQGPVKLTNENIQLDTTWETVIGKNYPGFGFAVLLSYKSLQILTNISDKLSSRVVTVSVSNPNITNLSEPIILTFKHLTLSDQNATCVYWSEVGGGAWSSQGCTLVVSNSTHTVCSCTHLSSFALLSEMQKMKEDGKISLVMSVCVSVAFALMVLSLLTALWCRFMSKKHNGGRQRLQRSNLKSTSNIDSRDF</sequence>
<dbReference type="PROSITE" id="PS50026">
    <property type="entry name" value="EGF_3"/>
    <property type="match status" value="1"/>
</dbReference>
<dbReference type="RefSeq" id="XP_010887140.3">
    <property type="nucleotide sequence ID" value="XM_010888838.3"/>
</dbReference>
<feature type="transmembrane region" description="Helical" evidence="9">
    <location>
        <begin position="333"/>
        <end position="356"/>
    </location>
</feature>
<dbReference type="Pfam" id="PF01825">
    <property type="entry name" value="GPS"/>
    <property type="match status" value="1"/>
</dbReference>
<evidence type="ECO:0000256" key="7">
    <source>
        <dbReference type="ARBA" id="ARBA00023157"/>
    </source>
</evidence>
<dbReference type="GeneTree" id="ENSGT00940000165798"/>
<dbReference type="PANTHER" id="PTHR12011:SF433">
    <property type="entry name" value="ADHESION G PROTEIN-COUPLED RECEPTOR E1-LIKE-RELATED"/>
    <property type="match status" value="1"/>
</dbReference>
<dbReference type="InterPro" id="IPR018097">
    <property type="entry name" value="EGF_Ca-bd_CS"/>
</dbReference>
<organism evidence="13 14">
    <name type="scientific">Esox lucius</name>
    <name type="common">Northern pike</name>
    <dbReference type="NCBI Taxonomy" id="8010"/>
    <lineage>
        <taxon>Eukaryota</taxon>
        <taxon>Metazoa</taxon>
        <taxon>Chordata</taxon>
        <taxon>Craniata</taxon>
        <taxon>Vertebrata</taxon>
        <taxon>Euteleostomi</taxon>
        <taxon>Actinopterygii</taxon>
        <taxon>Neopterygii</taxon>
        <taxon>Teleostei</taxon>
        <taxon>Protacanthopterygii</taxon>
        <taxon>Esociformes</taxon>
        <taxon>Esocidae</taxon>
        <taxon>Esox</taxon>
    </lineage>
</organism>
<accession>A0AAY5JXA5</accession>
<dbReference type="Pfam" id="PF07645">
    <property type="entry name" value="EGF_CA"/>
    <property type="match status" value="1"/>
</dbReference>
<dbReference type="InterPro" id="IPR000152">
    <property type="entry name" value="EGF-type_Asp/Asn_hydroxyl_site"/>
</dbReference>
<comment type="subcellular location">
    <subcellularLocation>
        <location evidence="1">Cell membrane</location>
        <topology evidence="1">Multi-pass membrane protein</topology>
    </subcellularLocation>
</comment>
<reference evidence="13" key="3">
    <citation type="submission" date="2025-09" db="UniProtKB">
        <authorList>
            <consortium name="Ensembl"/>
        </authorList>
    </citation>
    <scope>IDENTIFICATION</scope>
</reference>
<dbReference type="SMART" id="SM00303">
    <property type="entry name" value="GPS"/>
    <property type="match status" value="1"/>
</dbReference>
<evidence type="ECO:0000256" key="3">
    <source>
        <dbReference type="ARBA" id="ARBA00022536"/>
    </source>
</evidence>
<evidence type="ECO:0000256" key="2">
    <source>
        <dbReference type="ARBA" id="ARBA00022475"/>
    </source>
</evidence>
<evidence type="ECO:0000313" key="13">
    <source>
        <dbReference type="Ensembl" id="ENSELUP00000081189.1"/>
    </source>
</evidence>
<dbReference type="InterPro" id="IPR000203">
    <property type="entry name" value="GPS"/>
</dbReference>
<keyword evidence="4 9" id="KW-0812">Transmembrane</keyword>
<comment type="caution">
    <text evidence="8">Lacks conserved residue(s) required for the propagation of feature annotation.</text>
</comment>
<feature type="signal peptide" evidence="10">
    <location>
        <begin position="1"/>
        <end position="17"/>
    </location>
</feature>
<dbReference type="Ensembl" id="ENSELUT00000097824.1">
    <property type="protein sequence ID" value="ENSELUP00000081189.1"/>
    <property type="gene ID" value="ENSELUG00000040417.1"/>
</dbReference>